<feature type="domain" description="Major facilitator superfamily (MFS) profile" evidence="9">
    <location>
        <begin position="15"/>
        <end position="412"/>
    </location>
</feature>
<name>A0A4Y3TUN8_9PROT</name>
<sequence length="412" mass="43151">MRAHVPALPTLTFPLIVLLGLVTAIGPLATDMYLPAFPQLDHDLAHGPGAAQMTLAAWFLGLAIGQFSQGPLSDRFGRKGPLIVGLGIFALASAGCALAHDYGLFCFFRFLGALGGSACAVIPRASVRDVATGRKGAHIMAQLTLVFGVMPILAPTLGSLVMQFGSWRNIFWFAAVYAALAIVATQIMLPDTLAPERRIRLAASDILSRYRTILAEPVFLSNALITSFSSFVMFAYLGGAPVLFEQVLGFSPSGFGIFFGVNASFFILGTQINGRLIHHFPMPAILEAAILWSCVLSVVFVVLAVMGVAGPHHPLLTCALITSTTAALGFIGPNGTVLSFSRHGQHAGSASALLGTLQFALGALSSVLVGLMPQHGALPTAIGMATGALCMAGSNILRRQATDANEHAEQEA</sequence>
<dbReference type="InterPro" id="IPR020846">
    <property type="entry name" value="MFS_dom"/>
</dbReference>
<dbReference type="GO" id="GO:1990961">
    <property type="term" value="P:xenobiotic detoxification by transmembrane export across the plasma membrane"/>
    <property type="evidence" value="ECO:0007669"/>
    <property type="project" value="InterPro"/>
</dbReference>
<evidence type="ECO:0000256" key="1">
    <source>
        <dbReference type="ARBA" id="ARBA00004651"/>
    </source>
</evidence>
<proteinExistence type="inferred from homology"/>
<feature type="transmembrane region" description="Helical" evidence="8">
    <location>
        <begin position="249"/>
        <end position="268"/>
    </location>
</feature>
<feature type="transmembrane region" description="Helical" evidence="8">
    <location>
        <begin position="139"/>
        <end position="164"/>
    </location>
</feature>
<dbReference type="Gene3D" id="1.20.1720.10">
    <property type="entry name" value="Multidrug resistance protein D"/>
    <property type="match status" value="1"/>
</dbReference>
<gene>
    <name evidence="10" type="ORF">APE01nite_13690</name>
</gene>
<keyword evidence="3 8" id="KW-0813">Transport</keyword>
<feature type="transmembrane region" description="Helical" evidence="8">
    <location>
        <begin position="170"/>
        <end position="189"/>
    </location>
</feature>
<reference evidence="10 11" key="1">
    <citation type="submission" date="2019-06" db="EMBL/GenBank/DDBJ databases">
        <title>Whole genome shotgun sequence of Acetobacter peroxydans NBRC 13755.</title>
        <authorList>
            <person name="Hosoyama A."/>
            <person name="Uohara A."/>
            <person name="Ohji S."/>
            <person name="Ichikawa N."/>
        </authorList>
    </citation>
    <scope>NUCLEOTIDE SEQUENCE [LARGE SCALE GENOMIC DNA]</scope>
    <source>
        <strain evidence="10 11">NBRC 13755</strain>
    </source>
</reference>
<feature type="transmembrane region" description="Helical" evidence="8">
    <location>
        <begin position="377"/>
        <end position="397"/>
    </location>
</feature>
<dbReference type="InterPro" id="IPR011701">
    <property type="entry name" value="MFS"/>
</dbReference>
<dbReference type="InterPro" id="IPR004812">
    <property type="entry name" value="Efflux_drug-R_Bcr/CmlA"/>
</dbReference>
<organism evidence="10 11">
    <name type="scientific">Acetobacter peroxydans</name>
    <dbReference type="NCBI Taxonomy" id="104098"/>
    <lineage>
        <taxon>Bacteria</taxon>
        <taxon>Pseudomonadati</taxon>
        <taxon>Pseudomonadota</taxon>
        <taxon>Alphaproteobacteria</taxon>
        <taxon>Acetobacterales</taxon>
        <taxon>Acetobacteraceae</taxon>
        <taxon>Acetobacter</taxon>
    </lineage>
</organism>
<feature type="transmembrane region" description="Helical" evidence="8">
    <location>
        <begin position="49"/>
        <end position="68"/>
    </location>
</feature>
<dbReference type="PROSITE" id="PS50850">
    <property type="entry name" value="MFS"/>
    <property type="match status" value="1"/>
</dbReference>
<feature type="transmembrane region" description="Helical" evidence="8">
    <location>
        <begin position="289"/>
        <end position="308"/>
    </location>
</feature>
<evidence type="ECO:0000256" key="2">
    <source>
        <dbReference type="ARBA" id="ARBA00006236"/>
    </source>
</evidence>
<keyword evidence="4" id="KW-1003">Cell membrane</keyword>
<protein>
    <recommendedName>
        <fullName evidence="8">Bcr/CflA family efflux transporter</fullName>
    </recommendedName>
</protein>
<dbReference type="GO" id="GO:0042910">
    <property type="term" value="F:xenobiotic transmembrane transporter activity"/>
    <property type="evidence" value="ECO:0007669"/>
    <property type="project" value="InterPro"/>
</dbReference>
<evidence type="ECO:0000256" key="4">
    <source>
        <dbReference type="ARBA" id="ARBA00022475"/>
    </source>
</evidence>
<comment type="caution">
    <text evidence="10">The sequence shown here is derived from an EMBL/GenBank/DDBJ whole genome shotgun (WGS) entry which is preliminary data.</text>
</comment>
<evidence type="ECO:0000313" key="11">
    <source>
        <dbReference type="Proteomes" id="UP000317730"/>
    </source>
</evidence>
<dbReference type="SUPFAM" id="SSF103473">
    <property type="entry name" value="MFS general substrate transporter"/>
    <property type="match status" value="1"/>
</dbReference>
<feature type="transmembrane region" description="Helical" evidence="8">
    <location>
        <begin position="352"/>
        <end position="371"/>
    </location>
</feature>
<feature type="transmembrane region" description="Helical" evidence="8">
    <location>
        <begin position="106"/>
        <end position="127"/>
    </location>
</feature>
<dbReference type="EMBL" id="BJMV01000006">
    <property type="protein sequence ID" value="GEB85572.1"/>
    <property type="molecule type" value="Genomic_DNA"/>
</dbReference>
<feature type="transmembrane region" description="Helical" evidence="8">
    <location>
        <begin position="7"/>
        <end position="29"/>
    </location>
</feature>
<evidence type="ECO:0000256" key="6">
    <source>
        <dbReference type="ARBA" id="ARBA00022989"/>
    </source>
</evidence>
<dbReference type="PANTHER" id="PTHR23502">
    <property type="entry name" value="MAJOR FACILITATOR SUPERFAMILY"/>
    <property type="match status" value="1"/>
</dbReference>
<evidence type="ECO:0000256" key="7">
    <source>
        <dbReference type="ARBA" id="ARBA00023136"/>
    </source>
</evidence>
<evidence type="ECO:0000256" key="5">
    <source>
        <dbReference type="ARBA" id="ARBA00022692"/>
    </source>
</evidence>
<dbReference type="OrthoDB" id="9800416at2"/>
<evidence type="ECO:0000259" key="9">
    <source>
        <dbReference type="PROSITE" id="PS50850"/>
    </source>
</evidence>
<dbReference type="NCBIfam" id="TIGR00710">
    <property type="entry name" value="efflux_Bcr_CflA"/>
    <property type="match status" value="1"/>
</dbReference>
<dbReference type="GO" id="GO:0005886">
    <property type="term" value="C:plasma membrane"/>
    <property type="evidence" value="ECO:0007669"/>
    <property type="project" value="UniProtKB-SubCell"/>
</dbReference>
<dbReference type="RefSeq" id="WP_141375951.1">
    <property type="nucleotide sequence ID" value="NZ_BAPL01000005.1"/>
</dbReference>
<dbReference type="AlphaFoldDB" id="A0A4Y3TUN8"/>
<dbReference type="InterPro" id="IPR036259">
    <property type="entry name" value="MFS_trans_sf"/>
</dbReference>
<feature type="transmembrane region" description="Helical" evidence="8">
    <location>
        <begin position="314"/>
        <end position="340"/>
    </location>
</feature>
<dbReference type="CDD" id="cd17320">
    <property type="entry name" value="MFS_MdfA_MDR_like"/>
    <property type="match status" value="1"/>
</dbReference>
<keyword evidence="6 8" id="KW-1133">Transmembrane helix</keyword>
<keyword evidence="5 8" id="KW-0812">Transmembrane</keyword>
<keyword evidence="11" id="KW-1185">Reference proteome</keyword>
<dbReference type="Proteomes" id="UP000317730">
    <property type="component" value="Unassembled WGS sequence"/>
</dbReference>
<feature type="transmembrane region" description="Helical" evidence="8">
    <location>
        <begin position="80"/>
        <end position="100"/>
    </location>
</feature>
<evidence type="ECO:0000256" key="8">
    <source>
        <dbReference type="RuleBase" id="RU365088"/>
    </source>
</evidence>
<evidence type="ECO:0000256" key="3">
    <source>
        <dbReference type="ARBA" id="ARBA00022448"/>
    </source>
</evidence>
<comment type="similarity">
    <text evidence="2 8">Belongs to the major facilitator superfamily. Bcr/CmlA family.</text>
</comment>
<evidence type="ECO:0000313" key="10">
    <source>
        <dbReference type="EMBL" id="GEB85572.1"/>
    </source>
</evidence>
<accession>A0A4Y3TUN8</accession>
<comment type="subcellular location">
    <subcellularLocation>
        <location evidence="8">Cell inner membrane</location>
        <topology evidence="8">Multi-pass membrane protein</topology>
    </subcellularLocation>
    <subcellularLocation>
        <location evidence="1">Cell membrane</location>
        <topology evidence="1">Multi-pass membrane protein</topology>
    </subcellularLocation>
</comment>
<feature type="transmembrane region" description="Helical" evidence="8">
    <location>
        <begin position="218"/>
        <end position="237"/>
    </location>
</feature>
<keyword evidence="8" id="KW-0997">Cell inner membrane</keyword>
<dbReference type="PANTHER" id="PTHR23502:SF132">
    <property type="entry name" value="POLYAMINE TRANSPORTER 2-RELATED"/>
    <property type="match status" value="1"/>
</dbReference>
<dbReference type="Pfam" id="PF07690">
    <property type="entry name" value="MFS_1"/>
    <property type="match status" value="1"/>
</dbReference>
<keyword evidence="7 8" id="KW-0472">Membrane</keyword>